<proteinExistence type="predicted"/>
<dbReference type="Ensembl" id="ENSMUNT00000035507.1">
    <property type="protein sequence ID" value="ENSMUNP00000022678.1"/>
    <property type="gene ID" value="ENSMUNG00000019392.1"/>
</dbReference>
<name>A0A8V5GQ14_MELUD</name>
<evidence type="ECO:0000313" key="1">
    <source>
        <dbReference type="Ensembl" id="ENSMUNP00000022678.1"/>
    </source>
</evidence>
<dbReference type="AlphaFoldDB" id="A0A8V5GQ14"/>
<reference evidence="1" key="3">
    <citation type="submission" date="2025-09" db="UniProtKB">
        <authorList>
            <consortium name="Ensembl"/>
        </authorList>
    </citation>
    <scope>IDENTIFICATION</scope>
</reference>
<accession>A0A8V5GQ14</accession>
<organism evidence="1 2">
    <name type="scientific">Melopsittacus undulatus</name>
    <name type="common">Budgerigar</name>
    <name type="synonym">Psittacus undulatus</name>
    <dbReference type="NCBI Taxonomy" id="13146"/>
    <lineage>
        <taxon>Eukaryota</taxon>
        <taxon>Metazoa</taxon>
        <taxon>Chordata</taxon>
        <taxon>Craniata</taxon>
        <taxon>Vertebrata</taxon>
        <taxon>Euteleostomi</taxon>
        <taxon>Archelosauria</taxon>
        <taxon>Archosauria</taxon>
        <taxon>Dinosauria</taxon>
        <taxon>Saurischia</taxon>
        <taxon>Theropoda</taxon>
        <taxon>Coelurosauria</taxon>
        <taxon>Aves</taxon>
        <taxon>Neognathae</taxon>
        <taxon>Neoaves</taxon>
        <taxon>Telluraves</taxon>
        <taxon>Australaves</taxon>
        <taxon>Psittaciformes</taxon>
        <taxon>Psittaculidae</taxon>
        <taxon>Melopsittacus</taxon>
    </lineage>
</organism>
<reference evidence="1" key="1">
    <citation type="submission" date="2020-03" db="EMBL/GenBank/DDBJ databases">
        <title>Melopsittacus undulatus (budgerigar) genome, bMelUnd1, maternal haplotype with Z.</title>
        <authorList>
            <person name="Gedman G."/>
            <person name="Mountcastle J."/>
            <person name="Haase B."/>
            <person name="Formenti G."/>
            <person name="Wright T."/>
            <person name="Apodaca J."/>
            <person name="Pelan S."/>
            <person name="Chow W."/>
            <person name="Rhie A."/>
            <person name="Howe K."/>
            <person name="Fedrigo O."/>
            <person name="Jarvis E.D."/>
        </authorList>
    </citation>
    <scope>NUCLEOTIDE SEQUENCE [LARGE SCALE GENOMIC DNA]</scope>
</reference>
<evidence type="ECO:0000313" key="2">
    <source>
        <dbReference type="Proteomes" id="UP000694405"/>
    </source>
</evidence>
<protein>
    <submittedName>
        <fullName evidence="1">Uncharacterized protein</fullName>
    </submittedName>
</protein>
<reference evidence="1" key="2">
    <citation type="submission" date="2025-08" db="UniProtKB">
        <authorList>
            <consortium name="Ensembl"/>
        </authorList>
    </citation>
    <scope>IDENTIFICATION</scope>
</reference>
<dbReference type="Proteomes" id="UP000694405">
    <property type="component" value="Chromosome 8"/>
</dbReference>
<keyword evidence="2" id="KW-1185">Reference proteome</keyword>
<sequence>WGSHSFSGCPSVTACLNGSRIQSLQKRVGNRSPHYPDEDWRLGTLQRLELGARSGLERSISCS</sequence>